<accession>A0A915K030</accession>
<proteinExistence type="predicted"/>
<dbReference type="AlphaFoldDB" id="A0A915K030"/>
<name>A0A915K030_ROMCU</name>
<sequence length="69" mass="7910">MNFFVLKELIEETRRSENVKRTTIANVTSRRKCRQPDDEKSPVSFGKYGKESETLAINFSSSSILLLNV</sequence>
<reference evidence="2" key="1">
    <citation type="submission" date="2022-11" db="UniProtKB">
        <authorList>
            <consortium name="WormBaseParasite"/>
        </authorList>
    </citation>
    <scope>IDENTIFICATION</scope>
</reference>
<evidence type="ECO:0000313" key="2">
    <source>
        <dbReference type="WBParaSite" id="nRc.2.0.1.t31248-RA"/>
    </source>
</evidence>
<dbReference type="Proteomes" id="UP000887565">
    <property type="component" value="Unplaced"/>
</dbReference>
<organism evidence="1 2">
    <name type="scientific">Romanomermis culicivorax</name>
    <name type="common">Nematode worm</name>
    <dbReference type="NCBI Taxonomy" id="13658"/>
    <lineage>
        <taxon>Eukaryota</taxon>
        <taxon>Metazoa</taxon>
        <taxon>Ecdysozoa</taxon>
        <taxon>Nematoda</taxon>
        <taxon>Enoplea</taxon>
        <taxon>Dorylaimia</taxon>
        <taxon>Mermithida</taxon>
        <taxon>Mermithoidea</taxon>
        <taxon>Mermithidae</taxon>
        <taxon>Romanomermis</taxon>
    </lineage>
</organism>
<dbReference type="WBParaSite" id="nRc.2.0.1.t31248-RA">
    <property type="protein sequence ID" value="nRc.2.0.1.t31248-RA"/>
    <property type="gene ID" value="nRc.2.0.1.g31248"/>
</dbReference>
<protein>
    <submittedName>
        <fullName evidence="2">Uncharacterized protein</fullName>
    </submittedName>
</protein>
<keyword evidence="1" id="KW-1185">Reference proteome</keyword>
<evidence type="ECO:0000313" key="1">
    <source>
        <dbReference type="Proteomes" id="UP000887565"/>
    </source>
</evidence>